<dbReference type="SUPFAM" id="SSF56322">
    <property type="entry name" value="ADC synthase"/>
    <property type="match status" value="1"/>
</dbReference>
<sequence length="116" mass="12883">MHTACAVQQAGQKSQWREWIERLSQAPLFWWLDSAQVDPRLGRYSYAGADPYLVVRGFGNRTEVEVRRAARPDLPPGQSVLHGPPLDALRDLLPPPISMEEAVGKFPPFLGGAVGY</sequence>
<dbReference type="EMBL" id="BARS01026257">
    <property type="protein sequence ID" value="GAF99844.1"/>
    <property type="molecule type" value="Genomic_DNA"/>
</dbReference>
<comment type="caution">
    <text evidence="2">The sequence shown here is derived from an EMBL/GenBank/DDBJ whole genome shotgun (WGS) entry which is preliminary data.</text>
</comment>
<dbReference type="Gene3D" id="3.60.120.10">
    <property type="entry name" value="Anthranilate synthase"/>
    <property type="match status" value="1"/>
</dbReference>
<evidence type="ECO:0000259" key="1">
    <source>
        <dbReference type="Pfam" id="PF04715"/>
    </source>
</evidence>
<organism evidence="2">
    <name type="scientific">marine sediment metagenome</name>
    <dbReference type="NCBI Taxonomy" id="412755"/>
    <lineage>
        <taxon>unclassified sequences</taxon>
        <taxon>metagenomes</taxon>
        <taxon>ecological metagenomes</taxon>
    </lineage>
</organism>
<dbReference type="InterPro" id="IPR005801">
    <property type="entry name" value="ADC_synthase"/>
</dbReference>
<name>X0U2S2_9ZZZZ</name>
<feature type="non-terminal residue" evidence="2">
    <location>
        <position position="116"/>
    </location>
</feature>
<protein>
    <recommendedName>
        <fullName evidence="1">Anthranilate synthase component I N-terminal domain-containing protein</fullName>
    </recommendedName>
</protein>
<dbReference type="Pfam" id="PF04715">
    <property type="entry name" value="Anth_synt_I_N"/>
    <property type="match status" value="1"/>
</dbReference>
<dbReference type="AlphaFoldDB" id="X0U2S2"/>
<dbReference type="InterPro" id="IPR006805">
    <property type="entry name" value="Anth_synth_I_N"/>
</dbReference>
<accession>X0U2S2</accession>
<feature type="domain" description="Anthranilate synthase component I N-terminal" evidence="1">
    <location>
        <begin position="22"/>
        <end position="116"/>
    </location>
</feature>
<gene>
    <name evidence="2" type="ORF">S01H1_41400</name>
</gene>
<evidence type="ECO:0000313" key="2">
    <source>
        <dbReference type="EMBL" id="GAF99844.1"/>
    </source>
</evidence>
<proteinExistence type="predicted"/>
<reference evidence="2" key="1">
    <citation type="journal article" date="2014" name="Front. Microbiol.">
        <title>High frequency of phylogenetically diverse reductive dehalogenase-homologous genes in deep subseafloor sedimentary metagenomes.</title>
        <authorList>
            <person name="Kawai M."/>
            <person name="Futagami T."/>
            <person name="Toyoda A."/>
            <person name="Takaki Y."/>
            <person name="Nishi S."/>
            <person name="Hori S."/>
            <person name="Arai W."/>
            <person name="Tsubouchi T."/>
            <person name="Morono Y."/>
            <person name="Uchiyama I."/>
            <person name="Ito T."/>
            <person name="Fujiyama A."/>
            <person name="Inagaki F."/>
            <person name="Takami H."/>
        </authorList>
    </citation>
    <scope>NUCLEOTIDE SEQUENCE</scope>
    <source>
        <strain evidence="2">Expedition CK06-06</strain>
    </source>
</reference>